<evidence type="ECO:0000259" key="8">
    <source>
        <dbReference type="Pfam" id="PF06738"/>
    </source>
</evidence>
<gene>
    <name evidence="9" type="ORF">E5983_07505</name>
</gene>
<keyword evidence="3 7" id="KW-0812">Transmembrane</keyword>
<feature type="domain" description="Threonine/serine exporter-like N-terminal" evidence="8">
    <location>
        <begin position="10"/>
        <end position="241"/>
    </location>
</feature>
<evidence type="ECO:0000256" key="4">
    <source>
        <dbReference type="ARBA" id="ARBA00022989"/>
    </source>
</evidence>
<name>A0A7X3G979_9STRE</name>
<evidence type="ECO:0000256" key="5">
    <source>
        <dbReference type="ARBA" id="ARBA00023136"/>
    </source>
</evidence>
<reference evidence="9 10" key="1">
    <citation type="submission" date="2019-12" db="EMBL/GenBank/DDBJ databases">
        <title>Microbes associate with the intestines of laboratory mice.</title>
        <authorList>
            <person name="Navarre W."/>
            <person name="Wong E."/>
        </authorList>
    </citation>
    <scope>NUCLEOTIDE SEQUENCE [LARGE SCALE GENOMIC DNA]</scope>
    <source>
        <strain evidence="9 10">NM51_B2-22</strain>
    </source>
</reference>
<dbReference type="RefSeq" id="WP_160333249.1">
    <property type="nucleotide sequence ID" value="NZ_CATKDJ010000073.1"/>
</dbReference>
<keyword evidence="2" id="KW-1003">Cell membrane</keyword>
<accession>A0A7X3G979</accession>
<comment type="subcellular location">
    <subcellularLocation>
        <location evidence="1">Cell membrane</location>
        <topology evidence="1">Multi-pass membrane protein</topology>
    </subcellularLocation>
</comment>
<keyword evidence="4 7" id="KW-1133">Transmembrane helix</keyword>
<evidence type="ECO:0000256" key="6">
    <source>
        <dbReference type="ARBA" id="ARBA00034125"/>
    </source>
</evidence>
<proteinExistence type="inferred from homology"/>
<evidence type="ECO:0000313" key="9">
    <source>
        <dbReference type="EMBL" id="MVX59476.1"/>
    </source>
</evidence>
<dbReference type="EMBL" id="WSRS01000076">
    <property type="protein sequence ID" value="MVX59476.1"/>
    <property type="molecule type" value="Genomic_DNA"/>
</dbReference>
<feature type="transmembrane region" description="Helical" evidence="7">
    <location>
        <begin position="162"/>
        <end position="184"/>
    </location>
</feature>
<dbReference type="PANTHER" id="PTHR34390">
    <property type="entry name" value="UPF0442 PROTEIN YJJB-RELATED"/>
    <property type="match status" value="1"/>
</dbReference>
<dbReference type="GO" id="GO:0005886">
    <property type="term" value="C:plasma membrane"/>
    <property type="evidence" value="ECO:0007669"/>
    <property type="project" value="UniProtKB-SubCell"/>
</dbReference>
<evidence type="ECO:0000256" key="2">
    <source>
        <dbReference type="ARBA" id="ARBA00022475"/>
    </source>
</evidence>
<keyword evidence="5 7" id="KW-0472">Membrane</keyword>
<comment type="caution">
    <text evidence="9">The sequence shown here is derived from an EMBL/GenBank/DDBJ whole genome shotgun (WGS) entry which is preliminary data.</text>
</comment>
<dbReference type="AlphaFoldDB" id="A0A7X3G979"/>
<dbReference type="Pfam" id="PF06738">
    <property type="entry name" value="ThrE"/>
    <property type="match status" value="1"/>
</dbReference>
<evidence type="ECO:0000313" key="10">
    <source>
        <dbReference type="Proteomes" id="UP000461595"/>
    </source>
</evidence>
<comment type="similarity">
    <text evidence="6">Belongs to the ThrE exporter (TC 2.A.79) family.</text>
</comment>
<dbReference type="Proteomes" id="UP000461595">
    <property type="component" value="Unassembled WGS sequence"/>
</dbReference>
<dbReference type="OrthoDB" id="9813917at2"/>
<dbReference type="PANTHER" id="PTHR34390:SF2">
    <property type="entry name" value="SUCCINATE TRANSPORTER SUBUNIT YJJP-RELATED"/>
    <property type="match status" value="1"/>
</dbReference>
<dbReference type="InterPro" id="IPR050539">
    <property type="entry name" value="ThrE_Dicarb/AminoAcid_Exp"/>
</dbReference>
<evidence type="ECO:0000256" key="7">
    <source>
        <dbReference type="SAM" id="Phobius"/>
    </source>
</evidence>
<dbReference type="InterPro" id="IPR010619">
    <property type="entry name" value="ThrE-like_N"/>
</dbReference>
<feature type="transmembrane region" description="Helical" evidence="7">
    <location>
        <begin position="221"/>
        <end position="245"/>
    </location>
</feature>
<dbReference type="GO" id="GO:0015744">
    <property type="term" value="P:succinate transport"/>
    <property type="evidence" value="ECO:0007669"/>
    <property type="project" value="TreeGrafter"/>
</dbReference>
<sequence length="249" mass="27380">MQEKELLEVAGQFAYLMLSSGAETGRVESTIDYVGKAVGVPVICHVTMTSILLVNQDSGRSYVVKVPRYQVDLQMVHDLNHLSRQLSQGQIDFETFTREVERLSQGVPHFPLWQQYLGAGFVSMAPNLVDLAPFSDFLLTFFLGIFAHFLNREASRWMVPPYLAVGLSAFMISMLTNGFYHLGWGQTFEVLLISSLMPLVPGVALTNSLRELLGGHTISGLVRAVNALLIATAIGGGVMMANLLFQALI</sequence>
<evidence type="ECO:0000256" key="1">
    <source>
        <dbReference type="ARBA" id="ARBA00004651"/>
    </source>
</evidence>
<organism evidence="9 10">
    <name type="scientific">Streptococcus danieliae</name>
    <dbReference type="NCBI Taxonomy" id="747656"/>
    <lineage>
        <taxon>Bacteria</taxon>
        <taxon>Bacillati</taxon>
        <taxon>Bacillota</taxon>
        <taxon>Bacilli</taxon>
        <taxon>Lactobacillales</taxon>
        <taxon>Streptococcaceae</taxon>
        <taxon>Streptococcus</taxon>
    </lineage>
</organism>
<protein>
    <submittedName>
        <fullName evidence="9">Threonine/serine exporter</fullName>
    </submittedName>
</protein>
<dbReference type="GO" id="GO:0022857">
    <property type="term" value="F:transmembrane transporter activity"/>
    <property type="evidence" value="ECO:0007669"/>
    <property type="project" value="InterPro"/>
</dbReference>
<evidence type="ECO:0000256" key="3">
    <source>
        <dbReference type="ARBA" id="ARBA00022692"/>
    </source>
</evidence>
<feature type="transmembrane region" description="Helical" evidence="7">
    <location>
        <begin position="131"/>
        <end position="150"/>
    </location>
</feature>